<protein>
    <recommendedName>
        <fullName evidence="5">AsmA domain-containing protein</fullName>
    </recommendedName>
</protein>
<dbReference type="EMBL" id="BLXZ01000002">
    <property type="protein sequence ID" value="GFO67255.1"/>
    <property type="molecule type" value="Genomic_DNA"/>
</dbReference>
<evidence type="ECO:0000313" key="3">
    <source>
        <dbReference type="EMBL" id="GFO67255.1"/>
    </source>
</evidence>
<dbReference type="PANTHER" id="PTHR30441:SF4">
    <property type="entry name" value="PROTEIN ASMA"/>
    <property type="match status" value="1"/>
</dbReference>
<proteinExistence type="predicted"/>
<keyword evidence="2" id="KW-0472">Membrane</keyword>
<keyword evidence="2" id="KW-1133">Transmembrane helix</keyword>
<evidence type="ECO:0000313" key="4">
    <source>
        <dbReference type="Proteomes" id="UP000587586"/>
    </source>
</evidence>
<dbReference type="InterPro" id="IPR052894">
    <property type="entry name" value="AsmA-related"/>
</dbReference>
<feature type="transmembrane region" description="Helical" evidence="2">
    <location>
        <begin position="23"/>
        <end position="42"/>
    </location>
</feature>
<dbReference type="GO" id="GO:0090313">
    <property type="term" value="P:regulation of protein targeting to membrane"/>
    <property type="evidence" value="ECO:0007669"/>
    <property type="project" value="TreeGrafter"/>
</dbReference>
<dbReference type="RefSeq" id="WP_183359817.1">
    <property type="nucleotide sequence ID" value="NZ_BLXZ01000002.1"/>
</dbReference>
<keyword evidence="2" id="KW-0812">Transmembrane</keyword>
<dbReference type="AlphaFoldDB" id="A0A6V8N3X7"/>
<feature type="compositionally biased region" description="Low complexity" evidence="1">
    <location>
        <begin position="1161"/>
        <end position="1176"/>
    </location>
</feature>
<evidence type="ECO:0000256" key="2">
    <source>
        <dbReference type="SAM" id="Phobius"/>
    </source>
</evidence>
<dbReference type="PANTHER" id="PTHR30441">
    <property type="entry name" value="DUF748 DOMAIN-CONTAINING PROTEIN"/>
    <property type="match status" value="1"/>
</dbReference>
<keyword evidence="4" id="KW-1185">Reference proteome</keyword>
<organism evidence="3 4">
    <name type="scientific">Geomonas limicola</name>
    <dbReference type="NCBI Taxonomy" id="2740186"/>
    <lineage>
        <taxon>Bacteria</taxon>
        <taxon>Pseudomonadati</taxon>
        <taxon>Thermodesulfobacteriota</taxon>
        <taxon>Desulfuromonadia</taxon>
        <taxon>Geobacterales</taxon>
        <taxon>Geobacteraceae</taxon>
        <taxon>Geomonas</taxon>
    </lineage>
</organism>
<dbReference type="GO" id="GO:0005886">
    <property type="term" value="C:plasma membrane"/>
    <property type="evidence" value="ECO:0007669"/>
    <property type="project" value="TreeGrafter"/>
</dbReference>
<dbReference type="InterPro" id="IPR008023">
    <property type="entry name" value="DUF748"/>
</dbReference>
<evidence type="ECO:0008006" key="5">
    <source>
        <dbReference type="Google" id="ProtNLM"/>
    </source>
</evidence>
<feature type="region of interest" description="Disordered" evidence="1">
    <location>
        <begin position="1155"/>
        <end position="1184"/>
    </location>
</feature>
<name>A0A6V8N3X7_9BACT</name>
<gene>
    <name evidence="3" type="ORF">GMLC_08340</name>
</gene>
<sequence length="1184" mass="124332">MAEPAHQTTKDTAMKGGLLRRTLLVVACLLFLLVLAAGLYLATPLPARHLSRLASSYLHQNLVVAKLETSGGTLYLRGLRLDNPPGFPKGNLAVADSVAVAPSWSDLVAGRQRYRSIELKGLKVNLEQNSQGTWNFSQLQKILTARKASPAETRIDRLTLDSGALSVNGQGLSGISLKVYNLATKGSSSSDLDLSFEDSGRNRFVLTGKLRPGPEPEADLHLAAPNLVLERSAALLQLKVPELLRGGTGSLELKAGLHRKELSASGLLRFAGMSYRVAGKPRPLAGRLEFAAGYAMERDAARLDKARLELDGLVRVTASAALRGVKKERAFTADLGFSDVDLAPLGALVPEKARRGLVVGGRLSGDTLHLAGRGKELTTATGSLQLRKGRLERAGRLIVAGVTGDLKFSRSADGVLTQGRLTASGASPAVVEALDLPLQVRLSPQLKPLSAETSGFSARVLKTDLSGNAAYHPARPEPLNLSLKVPAARLANFPSLLQKYDISVSSGTAALDLEASGRDLQHLRAKLGVHLTDLSGRRGKNALAVKNAVLSAKLQRSAGHLAAEGDAELKDAAWDTTRGSARFAYKLADRQLNLEAVRAELGTTRFSAAHLSTSLPSVGAKGSPAPLAAQFDGASLTTKDLAIGSLAGSLRGRLMTDAGGRWLEGAGELSAATVAWQQKPVAAPVLKLSFSKAGGKADLGGKLAGGALSGVVSADPFAPGSGTRFDLTLKDGELAAVAPFLPKNATVLPAAGKVDLHLVGSYQKGPGFACRLDGTAREVALTRSGKSLITGAALNLSGDLAKDQLTVTKASIIPGPGVNLGIQGSLSRPFAPQRAGRFSFSLAQVAASSLVEPLISLLPRALQEANLDGALAAQGRLDLGQGSQLLEGTLEFKGARFELPQQKLVVAGIDGRFPFSLDLSGKAGGKPPESLAFSRDNFAKLLEKLRTQSGRGEVVRIGKIGFGPLELGTLTMHLNATHGTTEISALSSSLYEGALLGKGYLTLHDGVNYRGDLLLNGLSLRQLCSIFPGIKGYISGRVDGVFSVSGGAHGLAGITGFTELWAREGKGEKMLVSKEFLQRLAKQKLSGFFFRSDRSYDEAEIKAIMEGGYLTFDSLKIVHTNFIGVKDLNVSIAPTQNRIALDHLLESIKQAASRGKTATGASAPSAAPEAAPEAAPTQEFKWGE</sequence>
<dbReference type="Pfam" id="PF05359">
    <property type="entry name" value="DUF748"/>
    <property type="match status" value="1"/>
</dbReference>
<evidence type="ECO:0000256" key="1">
    <source>
        <dbReference type="SAM" id="MobiDB-lite"/>
    </source>
</evidence>
<reference evidence="4" key="1">
    <citation type="submission" date="2020-06" db="EMBL/GenBank/DDBJ databases">
        <title>Draft genomic sequecing of Geomonas sp. Red745.</title>
        <authorList>
            <person name="Itoh H."/>
            <person name="Xu Z.X."/>
            <person name="Ushijima N."/>
            <person name="Masuda Y."/>
            <person name="Shiratori Y."/>
            <person name="Senoo K."/>
        </authorList>
    </citation>
    <scope>NUCLEOTIDE SEQUENCE [LARGE SCALE GENOMIC DNA]</scope>
    <source>
        <strain evidence="4">Red745</strain>
    </source>
</reference>
<accession>A0A6V8N3X7</accession>
<dbReference type="Proteomes" id="UP000587586">
    <property type="component" value="Unassembled WGS sequence"/>
</dbReference>
<comment type="caution">
    <text evidence="3">The sequence shown here is derived from an EMBL/GenBank/DDBJ whole genome shotgun (WGS) entry which is preliminary data.</text>
</comment>